<keyword evidence="10" id="KW-1185">Reference proteome</keyword>
<evidence type="ECO:0000256" key="4">
    <source>
        <dbReference type="ARBA" id="ARBA00022692"/>
    </source>
</evidence>
<dbReference type="Proteomes" id="UP001430584">
    <property type="component" value="Unassembled WGS sequence"/>
</dbReference>
<evidence type="ECO:0000256" key="7">
    <source>
        <dbReference type="SAM" id="MobiDB-lite"/>
    </source>
</evidence>
<feature type="compositionally biased region" description="Low complexity" evidence="7">
    <location>
        <begin position="265"/>
        <end position="281"/>
    </location>
</feature>
<keyword evidence="2" id="KW-0813">Transport</keyword>
<evidence type="ECO:0000256" key="8">
    <source>
        <dbReference type="SAM" id="Phobius"/>
    </source>
</evidence>
<sequence length="434" mass="46478">MAPAGIDALDVPSIDRPGASTDNDAAFDGTSSIQLAKAEDPLSWHPSKKWLCTIVIVAMTTTISFCSSIHTAVLADVAKSFSCSRTVATLGVSTFLLGFAAGPLIFGPLSEVWGRNPIYRAVLNYWIVSILGGVSYTAMLAILPETYAPIILKRKRALLHKDGPEDDAAPKIDYYVTLTRPWVMLFTEPILFLLSLYMAFCYGILYLDFTAYPIVFAQTRGWAPGPAGLSFLGIGIGMALATACSPLINRVHAHYVAKLRLQQQQSNNNSDDDNTNNSDQQPPSPPEARLPHLIPLSPLLPASLFWFAWTSSPSHHFLLPVAAGVPFGLGFVPLFLAITAYLADTYGPAGHAASALAANAVLRSLFGAAFPLFAPRMYAALGAAWATGVLGFGAVALAGLPWGFWRWGAWLRGRSGFYVGGRRGSRGESGEGVV</sequence>
<evidence type="ECO:0000256" key="5">
    <source>
        <dbReference type="ARBA" id="ARBA00022989"/>
    </source>
</evidence>
<keyword evidence="4 8" id="KW-0812">Transmembrane</keyword>
<proteinExistence type="predicted"/>
<evidence type="ECO:0000313" key="10">
    <source>
        <dbReference type="Proteomes" id="UP001430584"/>
    </source>
</evidence>
<dbReference type="PANTHER" id="PTHR23502">
    <property type="entry name" value="MAJOR FACILITATOR SUPERFAMILY"/>
    <property type="match status" value="1"/>
</dbReference>
<name>A0ABR3C7F5_9PEZI</name>
<feature type="transmembrane region" description="Helical" evidence="8">
    <location>
        <begin position="50"/>
        <end position="75"/>
    </location>
</feature>
<dbReference type="SUPFAM" id="SSF103473">
    <property type="entry name" value="MFS general substrate transporter"/>
    <property type="match status" value="2"/>
</dbReference>
<keyword evidence="3" id="KW-1003">Cell membrane</keyword>
<reference evidence="9 10" key="1">
    <citation type="submission" date="2024-02" db="EMBL/GenBank/DDBJ databases">
        <title>De novo assembly and annotation of 12 fungi associated with fruit tree decline syndrome in Ontario, Canada.</title>
        <authorList>
            <person name="Sulman M."/>
            <person name="Ellouze W."/>
            <person name="Ilyukhin E."/>
        </authorList>
    </citation>
    <scope>NUCLEOTIDE SEQUENCE [LARGE SCALE GENOMIC DNA]</scope>
    <source>
        <strain evidence="9 10">FDS-637</strain>
    </source>
</reference>
<feature type="transmembrane region" description="Helical" evidence="8">
    <location>
        <begin position="321"/>
        <end position="343"/>
    </location>
</feature>
<evidence type="ECO:0000256" key="3">
    <source>
        <dbReference type="ARBA" id="ARBA00022475"/>
    </source>
</evidence>
<feature type="transmembrane region" description="Helical" evidence="8">
    <location>
        <begin position="355"/>
        <end position="374"/>
    </location>
</feature>
<evidence type="ECO:0000256" key="2">
    <source>
        <dbReference type="ARBA" id="ARBA00022448"/>
    </source>
</evidence>
<evidence type="ECO:0000256" key="6">
    <source>
        <dbReference type="ARBA" id="ARBA00023136"/>
    </source>
</evidence>
<evidence type="ECO:0000256" key="1">
    <source>
        <dbReference type="ARBA" id="ARBA00004651"/>
    </source>
</evidence>
<organism evidence="9 10">
    <name type="scientific">Diplodia seriata</name>
    <dbReference type="NCBI Taxonomy" id="420778"/>
    <lineage>
        <taxon>Eukaryota</taxon>
        <taxon>Fungi</taxon>
        <taxon>Dikarya</taxon>
        <taxon>Ascomycota</taxon>
        <taxon>Pezizomycotina</taxon>
        <taxon>Dothideomycetes</taxon>
        <taxon>Dothideomycetes incertae sedis</taxon>
        <taxon>Botryosphaeriales</taxon>
        <taxon>Botryosphaeriaceae</taxon>
        <taxon>Diplodia</taxon>
    </lineage>
</organism>
<evidence type="ECO:0000313" key="9">
    <source>
        <dbReference type="EMBL" id="KAL0256570.1"/>
    </source>
</evidence>
<comment type="subcellular location">
    <subcellularLocation>
        <location evidence="1">Cell membrane</location>
        <topology evidence="1">Multi-pass membrane protein</topology>
    </subcellularLocation>
</comment>
<gene>
    <name evidence="9" type="ORF">SLS55_008965</name>
</gene>
<feature type="transmembrane region" description="Helical" evidence="8">
    <location>
        <begin position="190"/>
        <end position="207"/>
    </location>
</feature>
<dbReference type="EMBL" id="JAJVCZ030000009">
    <property type="protein sequence ID" value="KAL0256570.1"/>
    <property type="molecule type" value="Genomic_DNA"/>
</dbReference>
<protein>
    <submittedName>
        <fullName evidence="9">Uncharacterized protein</fullName>
    </submittedName>
</protein>
<keyword evidence="6 8" id="KW-0472">Membrane</keyword>
<feature type="transmembrane region" description="Helical" evidence="8">
    <location>
        <begin position="380"/>
        <end position="405"/>
    </location>
</feature>
<dbReference type="GeneID" id="92013050"/>
<accession>A0ABR3C7F5</accession>
<feature type="transmembrane region" description="Helical" evidence="8">
    <location>
        <begin position="87"/>
        <end position="106"/>
    </location>
</feature>
<dbReference type="RefSeq" id="XP_066629599.1">
    <property type="nucleotide sequence ID" value="XM_066780370.1"/>
</dbReference>
<feature type="transmembrane region" description="Helical" evidence="8">
    <location>
        <begin position="126"/>
        <end position="152"/>
    </location>
</feature>
<feature type="region of interest" description="Disordered" evidence="7">
    <location>
        <begin position="265"/>
        <end position="287"/>
    </location>
</feature>
<keyword evidence="5 8" id="KW-1133">Transmembrane helix</keyword>
<dbReference type="PANTHER" id="PTHR23502:SF186">
    <property type="entry name" value="MAJOR FACILITATOR SUPERFAMILY (MFS) PROFILE DOMAIN-CONTAINING PROTEIN"/>
    <property type="match status" value="1"/>
</dbReference>
<dbReference type="Gene3D" id="1.20.1250.20">
    <property type="entry name" value="MFS general substrate transporter like domains"/>
    <property type="match status" value="2"/>
</dbReference>
<comment type="caution">
    <text evidence="9">The sequence shown here is derived from an EMBL/GenBank/DDBJ whole genome shotgun (WGS) entry which is preliminary data.</text>
</comment>
<feature type="transmembrane region" description="Helical" evidence="8">
    <location>
        <begin position="227"/>
        <end position="248"/>
    </location>
</feature>
<dbReference type="InterPro" id="IPR036259">
    <property type="entry name" value="MFS_trans_sf"/>
</dbReference>